<dbReference type="EMBL" id="GIFC01005709">
    <property type="protein sequence ID" value="MXU87792.1"/>
    <property type="molecule type" value="Transcribed_RNA"/>
</dbReference>
<name>A0A6B0U5H1_IXORI</name>
<reference evidence="1" key="1">
    <citation type="submission" date="2019-12" db="EMBL/GenBank/DDBJ databases">
        <title>An insight into the sialome of adult female Ixodes ricinus ticks feeding for 6 days.</title>
        <authorList>
            <person name="Perner J."/>
            <person name="Ribeiro J.M.C."/>
        </authorList>
    </citation>
    <scope>NUCLEOTIDE SEQUENCE</scope>
    <source>
        <strain evidence="1">Semi-engorged</strain>
        <tissue evidence="1">Salivary glands</tissue>
    </source>
</reference>
<dbReference type="AlphaFoldDB" id="A0A6B0U5H1"/>
<sequence>MMATAVISPLLFPLPPPHSRPFPLLLFPRVALPVCYVSCLVGTFLAATTRFCAPPPPLSTSSLESCQSSWLLIYFVLHLKTASRVFCVQTSPCSLAAA</sequence>
<protein>
    <submittedName>
        <fullName evidence="1">Uncharacterized protein</fullName>
    </submittedName>
</protein>
<evidence type="ECO:0000313" key="1">
    <source>
        <dbReference type="EMBL" id="MXU87792.1"/>
    </source>
</evidence>
<proteinExistence type="predicted"/>
<accession>A0A6B0U5H1</accession>
<organism evidence="1">
    <name type="scientific">Ixodes ricinus</name>
    <name type="common">Common tick</name>
    <name type="synonym">Acarus ricinus</name>
    <dbReference type="NCBI Taxonomy" id="34613"/>
    <lineage>
        <taxon>Eukaryota</taxon>
        <taxon>Metazoa</taxon>
        <taxon>Ecdysozoa</taxon>
        <taxon>Arthropoda</taxon>
        <taxon>Chelicerata</taxon>
        <taxon>Arachnida</taxon>
        <taxon>Acari</taxon>
        <taxon>Parasitiformes</taxon>
        <taxon>Ixodida</taxon>
        <taxon>Ixodoidea</taxon>
        <taxon>Ixodidae</taxon>
        <taxon>Ixodinae</taxon>
        <taxon>Ixodes</taxon>
    </lineage>
</organism>